<keyword evidence="2" id="KW-1185">Reference proteome</keyword>
<dbReference type="Proteomes" id="UP000183832">
    <property type="component" value="Unassembled WGS sequence"/>
</dbReference>
<sequence>MESSRTLTNKNFLLDGMKSPKNILWKGKPVKLRLKKGDVDKLFRSKSVMGMNLHCHSLLKTLVSDDSEIW</sequence>
<name>A0A1J1HGU7_9DIPT</name>
<evidence type="ECO:0000313" key="2">
    <source>
        <dbReference type="Proteomes" id="UP000183832"/>
    </source>
</evidence>
<evidence type="ECO:0000313" key="1">
    <source>
        <dbReference type="EMBL" id="CRK87231.1"/>
    </source>
</evidence>
<dbReference type="EMBL" id="CVRI01000004">
    <property type="protein sequence ID" value="CRK87231.1"/>
    <property type="molecule type" value="Genomic_DNA"/>
</dbReference>
<accession>A0A1J1HGU7</accession>
<protein>
    <submittedName>
        <fullName evidence="1">CLUMA_CG001035, isoform A</fullName>
    </submittedName>
</protein>
<gene>
    <name evidence="1" type="ORF">CLUMA_CG001035</name>
</gene>
<proteinExistence type="predicted"/>
<dbReference type="AlphaFoldDB" id="A0A1J1HGU7"/>
<reference evidence="1 2" key="1">
    <citation type="submission" date="2015-04" db="EMBL/GenBank/DDBJ databases">
        <authorList>
            <person name="Syromyatnikov M.Y."/>
            <person name="Popov V.N."/>
        </authorList>
    </citation>
    <scope>NUCLEOTIDE SEQUENCE [LARGE SCALE GENOMIC DNA]</scope>
</reference>
<organism evidence="1 2">
    <name type="scientific">Clunio marinus</name>
    <dbReference type="NCBI Taxonomy" id="568069"/>
    <lineage>
        <taxon>Eukaryota</taxon>
        <taxon>Metazoa</taxon>
        <taxon>Ecdysozoa</taxon>
        <taxon>Arthropoda</taxon>
        <taxon>Hexapoda</taxon>
        <taxon>Insecta</taxon>
        <taxon>Pterygota</taxon>
        <taxon>Neoptera</taxon>
        <taxon>Endopterygota</taxon>
        <taxon>Diptera</taxon>
        <taxon>Nematocera</taxon>
        <taxon>Chironomoidea</taxon>
        <taxon>Chironomidae</taxon>
        <taxon>Clunio</taxon>
    </lineage>
</organism>